<dbReference type="InterPro" id="IPR003594">
    <property type="entry name" value="HATPase_dom"/>
</dbReference>
<dbReference type="SMART" id="SM00387">
    <property type="entry name" value="HATPase_c"/>
    <property type="match status" value="1"/>
</dbReference>
<gene>
    <name evidence="13" type="ORF">KIW84_024462</name>
</gene>
<dbReference type="SUPFAM" id="SSF55874">
    <property type="entry name" value="ATPase domain of HSP90 chaperone/DNA topoisomerase II/histidine kinase"/>
    <property type="match status" value="1"/>
</dbReference>
<dbReference type="InterPro" id="IPR004358">
    <property type="entry name" value="Sig_transdc_His_kin-like_C"/>
</dbReference>
<evidence type="ECO:0000313" key="14">
    <source>
        <dbReference type="Proteomes" id="UP001058974"/>
    </source>
</evidence>
<keyword evidence="14" id="KW-1185">Reference proteome</keyword>
<evidence type="ECO:0000256" key="8">
    <source>
        <dbReference type="ARBA" id="ARBA00023012"/>
    </source>
</evidence>
<keyword evidence="6 13" id="KW-0418">Kinase</keyword>
<keyword evidence="4" id="KW-0597">Phosphoprotein</keyword>
<evidence type="ECO:0000256" key="3">
    <source>
        <dbReference type="ARBA" id="ARBA00012438"/>
    </source>
</evidence>
<evidence type="ECO:0000256" key="7">
    <source>
        <dbReference type="ARBA" id="ARBA00022824"/>
    </source>
</evidence>
<evidence type="ECO:0000313" key="13">
    <source>
        <dbReference type="EMBL" id="KAI5438740.1"/>
    </source>
</evidence>
<comment type="subcellular location">
    <subcellularLocation>
        <location evidence="2">Endoplasmic reticulum membrane</location>
        <topology evidence="2">Multi-pass membrane protein</topology>
    </subcellularLocation>
</comment>
<dbReference type="PRINTS" id="PR00344">
    <property type="entry name" value="BCTRLSENSOR"/>
</dbReference>
<feature type="non-terminal residue" evidence="13">
    <location>
        <position position="1"/>
    </location>
</feature>
<name>A0A9D5BCD0_PEA</name>
<keyword evidence="5" id="KW-0808">Transferase</keyword>
<comment type="catalytic activity">
    <reaction evidence="1">
        <text>ATP + protein L-histidine = ADP + protein N-phospho-L-histidine.</text>
        <dbReference type="EC" id="2.7.13.3"/>
    </reaction>
</comment>
<dbReference type="InterPro" id="IPR050736">
    <property type="entry name" value="Sensor_HK_Regulatory"/>
</dbReference>
<keyword evidence="11" id="KW-0472">Membrane</keyword>
<dbReference type="InterPro" id="IPR005467">
    <property type="entry name" value="His_kinase_dom"/>
</dbReference>
<evidence type="ECO:0000256" key="9">
    <source>
        <dbReference type="ARBA" id="ARBA00023170"/>
    </source>
</evidence>
<evidence type="ECO:0000256" key="11">
    <source>
        <dbReference type="SAM" id="Phobius"/>
    </source>
</evidence>
<dbReference type="Pfam" id="PF00512">
    <property type="entry name" value="HisKA"/>
    <property type="match status" value="1"/>
</dbReference>
<proteinExistence type="predicted"/>
<dbReference type="SMART" id="SM00388">
    <property type="entry name" value="HisKA"/>
    <property type="match status" value="1"/>
</dbReference>
<dbReference type="InterPro" id="IPR003661">
    <property type="entry name" value="HisK_dim/P_dom"/>
</dbReference>
<dbReference type="Proteomes" id="UP001058974">
    <property type="component" value="Chromosome 2"/>
</dbReference>
<dbReference type="EMBL" id="JAMSHJ010000002">
    <property type="protein sequence ID" value="KAI5438740.1"/>
    <property type="molecule type" value="Genomic_DNA"/>
</dbReference>
<keyword evidence="11" id="KW-0812">Transmembrane</keyword>
<dbReference type="PANTHER" id="PTHR43711:SF1">
    <property type="entry name" value="HISTIDINE KINASE 1"/>
    <property type="match status" value="1"/>
</dbReference>
<dbReference type="FunFam" id="1.10.287.130:FF:000025">
    <property type="entry name" value="Histidine kinase 1-like protein"/>
    <property type="match status" value="1"/>
</dbReference>
<organism evidence="13 14">
    <name type="scientific">Pisum sativum</name>
    <name type="common">Garden pea</name>
    <name type="synonym">Lathyrus oleraceus</name>
    <dbReference type="NCBI Taxonomy" id="3888"/>
    <lineage>
        <taxon>Eukaryota</taxon>
        <taxon>Viridiplantae</taxon>
        <taxon>Streptophyta</taxon>
        <taxon>Embryophyta</taxon>
        <taxon>Tracheophyta</taxon>
        <taxon>Spermatophyta</taxon>
        <taxon>Magnoliopsida</taxon>
        <taxon>eudicotyledons</taxon>
        <taxon>Gunneridae</taxon>
        <taxon>Pentapetalae</taxon>
        <taxon>rosids</taxon>
        <taxon>fabids</taxon>
        <taxon>Fabales</taxon>
        <taxon>Fabaceae</taxon>
        <taxon>Papilionoideae</taxon>
        <taxon>50 kb inversion clade</taxon>
        <taxon>NPAAA clade</taxon>
        <taxon>Hologalegina</taxon>
        <taxon>IRL clade</taxon>
        <taxon>Fabeae</taxon>
        <taxon>Lathyrus</taxon>
    </lineage>
</organism>
<evidence type="ECO:0000256" key="4">
    <source>
        <dbReference type="ARBA" id="ARBA00022553"/>
    </source>
</evidence>
<dbReference type="PANTHER" id="PTHR43711">
    <property type="entry name" value="TWO-COMPONENT HISTIDINE KINASE"/>
    <property type="match status" value="1"/>
</dbReference>
<dbReference type="SUPFAM" id="SSF47384">
    <property type="entry name" value="Homodimeric domain of signal transducing histidine kinase"/>
    <property type="match status" value="1"/>
</dbReference>
<dbReference type="EC" id="2.7.13.3" evidence="3"/>
<dbReference type="PROSITE" id="PS50109">
    <property type="entry name" value="HIS_KIN"/>
    <property type="match status" value="1"/>
</dbReference>
<feature type="transmembrane region" description="Helical" evidence="11">
    <location>
        <begin position="458"/>
        <end position="480"/>
    </location>
</feature>
<comment type="caution">
    <text evidence="13">The sequence shown here is derived from an EMBL/GenBank/DDBJ whole genome shotgun (WGS) entry which is preliminary data.</text>
</comment>
<accession>A0A9D5BCD0</accession>
<dbReference type="Gramene" id="Psat02G0446200-T2">
    <property type="protein sequence ID" value="KAI5438740.1"/>
    <property type="gene ID" value="KIW84_024462"/>
</dbReference>
<dbReference type="AlphaFoldDB" id="A0A9D5BCD0"/>
<dbReference type="CDD" id="cd00082">
    <property type="entry name" value="HisKA"/>
    <property type="match status" value="1"/>
</dbReference>
<feature type="transmembrane region" description="Helical" evidence="11">
    <location>
        <begin position="79"/>
        <end position="103"/>
    </location>
</feature>
<dbReference type="GO" id="GO:0005789">
    <property type="term" value="C:endoplasmic reticulum membrane"/>
    <property type="evidence" value="ECO:0007669"/>
    <property type="project" value="UniProtKB-SubCell"/>
</dbReference>
<evidence type="ECO:0000256" key="2">
    <source>
        <dbReference type="ARBA" id="ARBA00004477"/>
    </source>
</evidence>
<keyword evidence="7" id="KW-0256">Endoplasmic reticulum</keyword>
<evidence type="ECO:0000256" key="6">
    <source>
        <dbReference type="ARBA" id="ARBA00022777"/>
    </source>
</evidence>
<feature type="domain" description="Histidine kinase" evidence="12">
    <location>
        <begin position="516"/>
        <end position="774"/>
    </location>
</feature>
<dbReference type="Pfam" id="PF02518">
    <property type="entry name" value="HATPase_c"/>
    <property type="match status" value="1"/>
</dbReference>
<evidence type="ECO:0000259" key="12">
    <source>
        <dbReference type="PROSITE" id="PS50109"/>
    </source>
</evidence>
<evidence type="ECO:0000256" key="1">
    <source>
        <dbReference type="ARBA" id="ARBA00000085"/>
    </source>
</evidence>
<feature type="compositionally biased region" description="Basic and acidic residues" evidence="10">
    <location>
        <begin position="1"/>
        <end position="10"/>
    </location>
</feature>
<feature type="region of interest" description="Disordered" evidence="10">
    <location>
        <begin position="1"/>
        <end position="21"/>
    </location>
</feature>
<reference evidence="13 14" key="1">
    <citation type="journal article" date="2022" name="Nat. Genet.">
        <title>Improved pea reference genome and pan-genome highlight genomic features and evolutionary characteristics.</title>
        <authorList>
            <person name="Yang T."/>
            <person name="Liu R."/>
            <person name="Luo Y."/>
            <person name="Hu S."/>
            <person name="Wang D."/>
            <person name="Wang C."/>
            <person name="Pandey M.K."/>
            <person name="Ge S."/>
            <person name="Xu Q."/>
            <person name="Li N."/>
            <person name="Li G."/>
            <person name="Huang Y."/>
            <person name="Saxena R.K."/>
            <person name="Ji Y."/>
            <person name="Li M."/>
            <person name="Yan X."/>
            <person name="He Y."/>
            <person name="Liu Y."/>
            <person name="Wang X."/>
            <person name="Xiang C."/>
            <person name="Varshney R.K."/>
            <person name="Ding H."/>
            <person name="Gao S."/>
            <person name="Zong X."/>
        </authorList>
    </citation>
    <scope>NUCLEOTIDE SEQUENCE [LARGE SCALE GENOMIC DNA]</scope>
    <source>
        <strain evidence="13 14">cv. Zhongwan 6</strain>
    </source>
</reference>
<dbReference type="InterPro" id="IPR036097">
    <property type="entry name" value="HisK_dim/P_sf"/>
</dbReference>
<feature type="compositionally biased region" description="Polar residues" evidence="10">
    <location>
        <begin position="11"/>
        <end position="21"/>
    </location>
</feature>
<sequence>MAKNKDKASSDSENSLFSTGSHSSMGNKYRYMFNRLFRFANSWKKSSTPRGRRIFHRDVEKEEFQYASSHCLSSYYSVFVVRLAIMVMLAILIGLLTILTWHFTKIYTAKSLSSLAYGLRYELLQRPILRMWNILNSTSEITTAQVKLSQYVIRRYSNPASQAEQVELYEAMRAVTWSLFASRKALNSITINYKNGFVQAFHRDLKDNNTFYIYSDLSNYSMVATTSNMVNTLSTHQAWDDKTIHGNFSAIWYREPLDPVTGEKIGKAMKIAPEDLINIAGLSQVPDGVATWHVAVSKFTDSPLLSAALPVWDSSNKSIMAVVGVTTAFYSVGQLMRELVEMHSGHMYLTSQQGYLLATSTSAPLLTNSTKPPPKLKMAVDCEDGIIRLGAEWLQRTYGNHFPNSTHEVHVENAKLGHQEYYIDSFYLNLKRLPLVGVIIIPRKYIMGQVDERAFKTLVILISAALCILVIGCVCILILTNGVSKEMNLRAELISQLEARRKAEASSNYKSQFLANMSHELRTPMAAVIGLLDILISDDCLTNEQYSTVTQIRKCSTALLRLLNNILDLSKVESGKLVLDDAEFDLGRELEGLVDMFSVQCINHNVETVLDLSDDMPKVVRGDSGRVVQVFANLINNSIKFTTSGHVILRGWCEYPNSCDSPTFYLDQKKSRIIQKTKEKPNANHARRISMRDNNNVILWFEVEDTGCGIDPSKWDSVFESFEQADPSTTRLHGGTGLGLCIVRNLVNKMGGEIKVTKKEGQGTLMRLCLLLRAPMDVTEQQCPLNLTDNGLVVLLALQGNMSRLVTSKWLTKKGVCTMEASEWNGLTQVLRELFHARSSIHNNNNFDAHYPINLEGFKSKLLTIKDMRNPIFVIVVDISLLDLSTDIWKEQLNFLHKYFGRAKFVWMLNHDTPNTIKMELRRKGHLLMVNKPLYRGKMIHILEAVMKNRNIELQKKNMKEGDLHEFLEIDSTHFDAATSS</sequence>
<evidence type="ECO:0000256" key="10">
    <source>
        <dbReference type="SAM" id="MobiDB-lite"/>
    </source>
</evidence>
<keyword evidence="8" id="KW-0902">Two-component regulatory system</keyword>
<dbReference type="GO" id="GO:0000155">
    <property type="term" value="F:phosphorelay sensor kinase activity"/>
    <property type="evidence" value="ECO:0007669"/>
    <property type="project" value="InterPro"/>
</dbReference>
<dbReference type="Gene3D" id="1.10.287.130">
    <property type="match status" value="1"/>
</dbReference>
<keyword evidence="9" id="KW-0675">Receptor</keyword>
<dbReference type="Gene3D" id="3.30.565.10">
    <property type="entry name" value="Histidine kinase-like ATPase, C-terminal domain"/>
    <property type="match status" value="1"/>
</dbReference>
<dbReference type="InterPro" id="IPR036890">
    <property type="entry name" value="HATPase_C_sf"/>
</dbReference>
<protein>
    <recommendedName>
        <fullName evidence="3">histidine kinase</fullName>
        <ecNumber evidence="3">2.7.13.3</ecNumber>
    </recommendedName>
</protein>
<evidence type="ECO:0000256" key="5">
    <source>
        <dbReference type="ARBA" id="ARBA00022679"/>
    </source>
</evidence>
<keyword evidence="11" id="KW-1133">Transmembrane helix</keyword>